<dbReference type="AlphaFoldDB" id="A0A699TNI3"/>
<feature type="region of interest" description="Disordered" evidence="1">
    <location>
        <begin position="66"/>
        <end position="99"/>
    </location>
</feature>
<comment type="caution">
    <text evidence="2">The sequence shown here is derived from an EMBL/GenBank/DDBJ whole genome shotgun (WGS) entry which is preliminary data.</text>
</comment>
<reference evidence="2" key="1">
    <citation type="journal article" date="2019" name="Sci. Rep.">
        <title>Draft genome of Tanacetum cinerariifolium, the natural source of mosquito coil.</title>
        <authorList>
            <person name="Yamashiro T."/>
            <person name="Shiraishi A."/>
            <person name="Satake H."/>
            <person name="Nakayama K."/>
        </authorList>
    </citation>
    <scope>NUCLEOTIDE SEQUENCE</scope>
</reference>
<sequence length="119" mass="13099">MAYLKVQENLKLAVEEHVLLEEPASSSVTLSSLQDLKTKVESMVNVTIQQALSSISLMTSPIIDLTSRPESPKEHQQLKATTTNTTTTFPPPQAPQQSTTEAMIVKRIGELEHIMADLI</sequence>
<organism evidence="2">
    <name type="scientific">Tanacetum cinerariifolium</name>
    <name type="common">Dalmatian daisy</name>
    <name type="synonym">Chrysanthemum cinerariifolium</name>
    <dbReference type="NCBI Taxonomy" id="118510"/>
    <lineage>
        <taxon>Eukaryota</taxon>
        <taxon>Viridiplantae</taxon>
        <taxon>Streptophyta</taxon>
        <taxon>Embryophyta</taxon>
        <taxon>Tracheophyta</taxon>
        <taxon>Spermatophyta</taxon>
        <taxon>Magnoliopsida</taxon>
        <taxon>eudicotyledons</taxon>
        <taxon>Gunneridae</taxon>
        <taxon>Pentapetalae</taxon>
        <taxon>asterids</taxon>
        <taxon>campanulids</taxon>
        <taxon>Asterales</taxon>
        <taxon>Asteraceae</taxon>
        <taxon>Asteroideae</taxon>
        <taxon>Anthemideae</taxon>
        <taxon>Anthemidinae</taxon>
        <taxon>Tanacetum</taxon>
    </lineage>
</organism>
<dbReference type="EMBL" id="BKCJ011258556">
    <property type="protein sequence ID" value="GFD11363.1"/>
    <property type="molecule type" value="Genomic_DNA"/>
</dbReference>
<proteinExistence type="predicted"/>
<gene>
    <name evidence="2" type="ORF">Tci_883332</name>
</gene>
<evidence type="ECO:0000256" key="1">
    <source>
        <dbReference type="SAM" id="MobiDB-lite"/>
    </source>
</evidence>
<protein>
    <submittedName>
        <fullName evidence="2">Uncharacterized protein</fullName>
    </submittedName>
</protein>
<evidence type="ECO:0000313" key="2">
    <source>
        <dbReference type="EMBL" id="GFD11363.1"/>
    </source>
</evidence>
<name>A0A699TNI3_TANCI</name>
<accession>A0A699TNI3</accession>